<evidence type="ECO:0000256" key="2">
    <source>
        <dbReference type="ARBA" id="ARBA00005466"/>
    </source>
</evidence>
<evidence type="ECO:0000256" key="1">
    <source>
        <dbReference type="ARBA" id="ARBA00001974"/>
    </source>
</evidence>
<keyword evidence="5" id="KW-0560">Oxidoreductase</keyword>
<dbReference type="InterPro" id="IPR016169">
    <property type="entry name" value="FAD-bd_PCMH_sub2"/>
</dbReference>
<keyword evidence="9" id="KW-1185">Reference proteome</keyword>
<dbReference type="SUPFAM" id="SSF56176">
    <property type="entry name" value="FAD-binding/transporter-associated domain-like"/>
    <property type="match status" value="1"/>
</dbReference>
<keyword evidence="3" id="KW-0285">Flavoprotein</keyword>
<dbReference type="OrthoDB" id="3918848at2759"/>
<feature type="domain" description="Berberine/berberine-like" evidence="7">
    <location>
        <begin position="266"/>
        <end position="307"/>
    </location>
</feature>
<proteinExistence type="inferred from homology"/>
<evidence type="ECO:0008006" key="10">
    <source>
        <dbReference type="Google" id="ProtNLM"/>
    </source>
</evidence>
<dbReference type="InterPro" id="IPR036318">
    <property type="entry name" value="FAD-bd_PCMH-like_sf"/>
</dbReference>
<evidence type="ECO:0000256" key="3">
    <source>
        <dbReference type="ARBA" id="ARBA00022630"/>
    </source>
</evidence>
<name>A0A139IAG8_9PEZI</name>
<dbReference type="EMBL" id="LFZO01000185">
    <property type="protein sequence ID" value="KXT11725.1"/>
    <property type="molecule type" value="Genomic_DNA"/>
</dbReference>
<dbReference type="Pfam" id="PF08031">
    <property type="entry name" value="BBE"/>
    <property type="match status" value="1"/>
</dbReference>
<feature type="domain" description="FAD linked oxidase N-terminal" evidence="6">
    <location>
        <begin position="4"/>
        <end position="62"/>
    </location>
</feature>
<reference evidence="8 9" key="1">
    <citation type="submission" date="2015-07" db="EMBL/GenBank/DDBJ databases">
        <title>Comparative genomics of the Sigatoka disease complex on banana suggests a link between parallel evolutionary changes in Pseudocercospora fijiensis and Pseudocercospora eumusae and increased virulence on the banana host.</title>
        <authorList>
            <person name="Chang T.-C."/>
            <person name="Salvucci A."/>
            <person name="Crous P.W."/>
            <person name="Stergiopoulos I."/>
        </authorList>
    </citation>
    <scope>NUCLEOTIDE SEQUENCE [LARGE SCALE GENOMIC DNA]</scope>
    <source>
        <strain evidence="8 9">CBS 116634</strain>
    </source>
</reference>
<organism evidence="8 9">
    <name type="scientific">Pseudocercospora musae</name>
    <dbReference type="NCBI Taxonomy" id="113226"/>
    <lineage>
        <taxon>Eukaryota</taxon>
        <taxon>Fungi</taxon>
        <taxon>Dikarya</taxon>
        <taxon>Ascomycota</taxon>
        <taxon>Pezizomycotina</taxon>
        <taxon>Dothideomycetes</taxon>
        <taxon>Dothideomycetidae</taxon>
        <taxon>Mycosphaerellales</taxon>
        <taxon>Mycosphaerellaceae</taxon>
        <taxon>Pseudocercospora</taxon>
    </lineage>
</organism>
<evidence type="ECO:0000259" key="6">
    <source>
        <dbReference type="Pfam" id="PF01565"/>
    </source>
</evidence>
<evidence type="ECO:0000256" key="5">
    <source>
        <dbReference type="ARBA" id="ARBA00023002"/>
    </source>
</evidence>
<dbReference type="EMBL" id="LFZO01000185">
    <property type="protein sequence ID" value="KXT11723.1"/>
    <property type="molecule type" value="Genomic_DNA"/>
</dbReference>
<gene>
    <name evidence="8" type="ORF">AC579_6979</name>
</gene>
<dbReference type="PANTHER" id="PTHR42973:SF39">
    <property type="entry name" value="FAD-BINDING PCMH-TYPE DOMAIN-CONTAINING PROTEIN"/>
    <property type="match status" value="1"/>
</dbReference>
<dbReference type="GO" id="GO:0016491">
    <property type="term" value="F:oxidoreductase activity"/>
    <property type="evidence" value="ECO:0007669"/>
    <property type="project" value="UniProtKB-KW"/>
</dbReference>
<dbReference type="InterPro" id="IPR012951">
    <property type="entry name" value="BBE"/>
</dbReference>
<protein>
    <recommendedName>
        <fullName evidence="10">FAD-binding PCMH-type domain-containing protein</fullName>
    </recommendedName>
</protein>
<dbReference type="InterPro" id="IPR006094">
    <property type="entry name" value="Oxid_FAD_bind_N"/>
</dbReference>
<dbReference type="GO" id="GO:0050660">
    <property type="term" value="F:flavin adenine dinucleotide binding"/>
    <property type="evidence" value="ECO:0007669"/>
    <property type="project" value="InterPro"/>
</dbReference>
<evidence type="ECO:0000313" key="8">
    <source>
        <dbReference type="EMBL" id="KXT11723.1"/>
    </source>
</evidence>
<keyword evidence="4" id="KW-0274">FAD</keyword>
<dbReference type="Pfam" id="PF01565">
    <property type="entry name" value="FAD_binding_4"/>
    <property type="match status" value="1"/>
</dbReference>
<evidence type="ECO:0000259" key="7">
    <source>
        <dbReference type="Pfam" id="PF08031"/>
    </source>
</evidence>
<comment type="similarity">
    <text evidence="2">Belongs to the oxygen-dependent FAD-linked oxidoreductase family.</text>
</comment>
<dbReference type="Gene3D" id="3.30.465.10">
    <property type="match status" value="2"/>
</dbReference>
<accession>A0A139IAG8</accession>
<dbReference type="Proteomes" id="UP000073492">
    <property type="component" value="Unassembled WGS sequence"/>
</dbReference>
<dbReference type="PANTHER" id="PTHR42973">
    <property type="entry name" value="BINDING OXIDOREDUCTASE, PUTATIVE (AFU_ORTHOLOGUE AFUA_1G17690)-RELATED"/>
    <property type="match status" value="1"/>
</dbReference>
<evidence type="ECO:0000256" key="4">
    <source>
        <dbReference type="ARBA" id="ARBA00022827"/>
    </source>
</evidence>
<dbReference type="InterPro" id="IPR050416">
    <property type="entry name" value="FAD-linked_Oxidoreductase"/>
</dbReference>
<comment type="caution">
    <text evidence="8">The sequence shown here is derived from an EMBL/GenBank/DDBJ whole genome shotgun (WGS) entry which is preliminary data.</text>
</comment>
<dbReference type="AlphaFoldDB" id="A0A139IAG8"/>
<evidence type="ECO:0000313" key="9">
    <source>
        <dbReference type="Proteomes" id="UP000073492"/>
    </source>
</evidence>
<sequence>MRSVYAIAKKENLTIVGGSNQSVGVGGWIGGGGHSPISARFGLGADQVIEMEVVTADGAFRTINAEKDEELFWAMRGGEFAYFWICYDRRFGGLLESCGLAPSLTEDQIRSILGPVEDEITKAKWGDPVYITSSQKHTDNFIAYWRTATADEAAGFPGARLGSRLLSNESLLGDFDKLKSALRTSTPAPWSLLGHLVALAPNGPQVVKGIAGGTDAVPPAWRKSYVHAVVSRSWLPLNRTSLTNVTTDLRDVRVAALRDIEPDTGAYMSESDPTEPDWQMTKFGENYTRLLRIKKEYDPEGLFWCKQCAGSELWSTEGELGIENGVGQNRVRLCRGHDGWRHGDWWASSHAMISHEADMP</sequence>
<comment type="cofactor">
    <cofactor evidence="1">
        <name>FAD</name>
        <dbReference type="ChEBI" id="CHEBI:57692"/>
    </cofactor>
</comment>